<dbReference type="PANTHER" id="PTHR31286:SF153">
    <property type="entry name" value="DUF4283 DOMAIN PROTEIN"/>
    <property type="match status" value="1"/>
</dbReference>
<dbReference type="InterPro" id="IPR025558">
    <property type="entry name" value="DUF4283"/>
</dbReference>
<comment type="caution">
    <text evidence="4">The sequence shown here is derived from an EMBL/GenBank/DDBJ whole genome shotgun (WGS) entry which is preliminary data.</text>
</comment>
<feature type="region of interest" description="Disordered" evidence="1">
    <location>
        <begin position="239"/>
        <end position="259"/>
    </location>
</feature>
<evidence type="ECO:0000259" key="2">
    <source>
        <dbReference type="Pfam" id="PF14111"/>
    </source>
</evidence>
<dbReference type="AlphaFoldDB" id="A0A396JIW9"/>
<dbReference type="Pfam" id="PF14111">
    <property type="entry name" value="DUF4283"/>
    <property type="match status" value="1"/>
</dbReference>
<dbReference type="InterPro" id="IPR025836">
    <property type="entry name" value="Zn_knuckle_CX2CX4HX4C"/>
</dbReference>
<reference evidence="4" key="1">
    <citation type="journal article" date="2018" name="Nat. Plants">
        <title>Whole-genome landscape of Medicago truncatula symbiotic genes.</title>
        <authorList>
            <person name="Pecrix Y."/>
            <person name="Gamas P."/>
            <person name="Carrere S."/>
        </authorList>
    </citation>
    <scope>NUCLEOTIDE SEQUENCE</scope>
    <source>
        <tissue evidence="4">Leaves</tissue>
    </source>
</reference>
<dbReference type="Gramene" id="rna1691">
    <property type="protein sequence ID" value="RHN78166.1"/>
    <property type="gene ID" value="gene1691"/>
</dbReference>
<sequence length="401" mass="45429">MTTLQHLSLSDEEDELDIQFEEIPTQTNDPRLCLVGRFHTNRPIRSYMMMEKIETFWSPVKGMKILEIEPCLYTFQFNHHLDFQRILKKGPWYFDNHLLVLNIIPENGSPNQVPLHFVPFWIQVHDIPTGLMTENAGKEIANYIGEFLEYDAKNNSNFLRSYMRIRVLIDITKPLKRQKKIKRQGGDSSFIKFKYERLGNFCYYCGCLGHIEDYCEKLYSVEADDGIRLWSSELRADRQKNTSGGARRNSVMGGATSASSTVSVTDTGVNAINTVSKTANPESLLQLLRNPHLMQPRLSVNAPKPNQNDEILQEENHESVIINNKAKRSRESTDNAVINHDITVAISQNASSSANAINEVAEENSHSLNKVPDNSASPMEVSQSVTHFLVAEPGSQACRAQ</sequence>
<dbReference type="EMBL" id="PSQE01000001">
    <property type="protein sequence ID" value="RHN78166.1"/>
    <property type="molecule type" value="Genomic_DNA"/>
</dbReference>
<dbReference type="PANTHER" id="PTHR31286">
    <property type="entry name" value="GLYCINE-RICH CELL WALL STRUCTURAL PROTEIN 1.8-LIKE"/>
    <property type="match status" value="1"/>
</dbReference>
<gene>
    <name evidence="4" type="ORF">MtrunA17_Chr1g0162531</name>
</gene>
<dbReference type="Proteomes" id="UP000265566">
    <property type="component" value="Chromosome 1"/>
</dbReference>
<organism evidence="4">
    <name type="scientific">Medicago truncatula</name>
    <name type="common">Barrel medic</name>
    <name type="synonym">Medicago tribuloides</name>
    <dbReference type="NCBI Taxonomy" id="3880"/>
    <lineage>
        <taxon>Eukaryota</taxon>
        <taxon>Viridiplantae</taxon>
        <taxon>Streptophyta</taxon>
        <taxon>Embryophyta</taxon>
        <taxon>Tracheophyta</taxon>
        <taxon>Spermatophyta</taxon>
        <taxon>Magnoliopsida</taxon>
        <taxon>eudicotyledons</taxon>
        <taxon>Gunneridae</taxon>
        <taxon>Pentapetalae</taxon>
        <taxon>rosids</taxon>
        <taxon>fabids</taxon>
        <taxon>Fabales</taxon>
        <taxon>Fabaceae</taxon>
        <taxon>Papilionoideae</taxon>
        <taxon>50 kb inversion clade</taxon>
        <taxon>NPAAA clade</taxon>
        <taxon>Hologalegina</taxon>
        <taxon>IRL clade</taxon>
        <taxon>Trifolieae</taxon>
        <taxon>Medicago</taxon>
    </lineage>
</organism>
<dbReference type="InterPro" id="IPR040256">
    <property type="entry name" value="At4g02000-like"/>
</dbReference>
<evidence type="ECO:0000256" key="1">
    <source>
        <dbReference type="SAM" id="MobiDB-lite"/>
    </source>
</evidence>
<protein>
    <submittedName>
        <fullName evidence="4">Putative transcription factor interactor and regulator CCHC(Zn) family</fullName>
    </submittedName>
</protein>
<name>A0A396JIW9_MEDTR</name>
<evidence type="ECO:0000259" key="3">
    <source>
        <dbReference type="Pfam" id="PF14392"/>
    </source>
</evidence>
<feature type="domain" description="DUF4283" evidence="2">
    <location>
        <begin position="30"/>
        <end position="105"/>
    </location>
</feature>
<proteinExistence type="predicted"/>
<dbReference type="Pfam" id="PF14392">
    <property type="entry name" value="zf-CCHC_4"/>
    <property type="match status" value="1"/>
</dbReference>
<evidence type="ECO:0000313" key="4">
    <source>
        <dbReference type="EMBL" id="RHN78166.1"/>
    </source>
</evidence>
<accession>A0A396JIW9</accession>
<feature type="domain" description="Zinc knuckle CX2CX4HX4C" evidence="3">
    <location>
        <begin position="169"/>
        <end position="217"/>
    </location>
</feature>